<proteinExistence type="predicted"/>
<organism evidence="1 2">
    <name type="scientific">Ixodes persulcatus</name>
    <name type="common">Taiga tick</name>
    <dbReference type="NCBI Taxonomy" id="34615"/>
    <lineage>
        <taxon>Eukaryota</taxon>
        <taxon>Metazoa</taxon>
        <taxon>Ecdysozoa</taxon>
        <taxon>Arthropoda</taxon>
        <taxon>Chelicerata</taxon>
        <taxon>Arachnida</taxon>
        <taxon>Acari</taxon>
        <taxon>Parasitiformes</taxon>
        <taxon>Ixodida</taxon>
        <taxon>Ixodoidea</taxon>
        <taxon>Ixodidae</taxon>
        <taxon>Ixodinae</taxon>
        <taxon>Ixodes</taxon>
    </lineage>
</organism>
<accession>A0AC60PC41</accession>
<protein>
    <submittedName>
        <fullName evidence="1">Uncharacterized protein</fullName>
    </submittedName>
</protein>
<evidence type="ECO:0000313" key="2">
    <source>
        <dbReference type="Proteomes" id="UP000805193"/>
    </source>
</evidence>
<sequence>MANPGSSGARACYCPRYARRKKSEGERGGDRALGSPGRDRAASAGRSGRRTGGGDRRGSGDGRRDLGRALAASGSVPVTPRIRNPRPFLLREERQLAGETPQRAPPESEFGPAVSTAGSPHRSKEKKCGDASVAAGVPTLLSLAVIDQLRRRVGPGATVVCAARAPWGSGRLPPAKARRWSLLLLEKRPLRWWRRRREAARADVRFFLRGSCQSAGSERGRGARLPHTNRARRKNAELETRRTDARRRKKKQARGGAHAPAELPRPDWPGVTWAVTS</sequence>
<keyword evidence="2" id="KW-1185">Reference proteome</keyword>
<dbReference type="Proteomes" id="UP000805193">
    <property type="component" value="Unassembled WGS sequence"/>
</dbReference>
<reference evidence="1 2" key="1">
    <citation type="journal article" date="2020" name="Cell">
        <title>Large-Scale Comparative Analyses of Tick Genomes Elucidate Their Genetic Diversity and Vector Capacities.</title>
        <authorList>
            <consortium name="Tick Genome and Microbiome Consortium (TIGMIC)"/>
            <person name="Jia N."/>
            <person name="Wang J."/>
            <person name="Shi W."/>
            <person name="Du L."/>
            <person name="Sun Y."/>
            <person name="Zhan W."/>
            <person name="Jiang J.F."/>
            <person name="Wang Q."/>
            <person name="Zhang B."/>
            <person name="Ji P."/>
            <person name="Bell-Sakyi L."/>
            <person name="Cui X.M."/>
            <person name="Yuan T.T."/>
            <person name="Jiang B.G."/>
            <person name="Yang W.F."/>
            <person name="Lam T.T."/>
            <person name="Chang Q.C."/>
            <person name="Ding S.J."/>
            <person name="Wang X.J."/>
            <person name="Zhu J.G."/>
            <person name="Ruan X.D."/>
            <person name="Zhao L."/>
            <person name="Wei J.T."/>
            <person name="Ye R.Z."/>
            <person name="Que T.C."/>
            <person name="Du C.H."/>
            <person name="Zhou Y.H."/>
            <person name="Cheng J.X."/>
            <person name="Dai P.F."/>
            <person name="Guo W.B."/>
            <person name="Han X.H."/>
            <person name="Huang E.J."/>
            <person name="Li L.F."/>
            <person name="Wei W."/>
            <person name="Gao Y.C."/>
            <person name="Liu J.Z."/>
            <person name="Shao H.Z."/>
            <person name="Wang X."/>
            <person name="Wang C.C."/>
            <person name="Yang T.C."/>
            <person name="Huo Q.B."/>
            <person name="Li W."/>
            <person name="Chen H.Y."/>
            <person name="Chen S.E."/>
            <person name="Zhou L.G."/>
            <person name="Ni X.B."/>
            <person name="Tian J.H."/>
            <person name="Sheng Y."/>
            <person name="Liu T."/>
            <person name="Pan Y.S."/>
            <person name="Xia L.Y."/>
            <person name="Li J."/>
            <person name="Zhao F."/>
            <person name="Cao W.C."/>
        </authorList>
    </citation>
    <scope>NUCLEOTIDE SEQUENCE [LARGE SCALE GENOMIC DNA]</scope>
    <source>
        <strain evidence="1">Iper-2018</strain>
    </source>
</reference>
<dbReference type="EMBL" id="JABSTQ010010860">
    <property type="protein sequence ID" value="KAG0417295.1"/>
    <property type="molecule type" value="Genomic_DNA"/>
</dbReference>
<evidence type="ECO:0000313" key="1">
    <source>
        <dbReference type="EMBL" id="KAG0417295.1"/>
    </source>
</evidence>
<name>A0AC60PC41_IXOPE</name>
<comment type="caution">
    <text evidence="1">The sequence shown here is derived from an EMBL/GenBank/DDBJ whole genome shotgun (WGS) entry which is preliminary data.</text>
</comment>
<gene>
    <name evidence="1" type="ORF">HPB47_005722</name>
</gene>